<keyword evidence="4" id="KW-1185">Reference proteome</keyword>
<reference evidence="3 4" key="1">
    <citation type="journal article" date="2023" name="Int. J. Syst. Evol. Microbiol.">
        <title>Methylocystis iwaonis sp. nov., a type II methane-oxidizing bacterium from surface soil of a rice paddy field in Japan, and emended description of the genus Methylocystis (ex Whittenbury et al. 1970) Bowman et al. 1993.</title>
        <authorList>
            <person name="Kaise H."/>
            <person name="Sawadogo J.B."/>
            <person name="Alam M.S."/>
            <person name="Ueno C."/>
            <person name="Dianou D."/>
            <person name="Shinjo R."/>
            <person name="Asakawa S."/>
        </authorList>
    </citation>
    <scope>NUCLEOTIDE SEQUENCE [LARGE SCALE GENOMIC DNA]</scope>
    <source>
        <strain evidence="3 4">SS37A-Re</strain>
    </source>
</reference>
<dbReference type="InterPro" id="IPR007415">
    <property type="entry name" value="Nitrogenase_MoFe_mat_NifZ"/>
</dbReference>
<dbReference type="EMBL" id="AP027142">
    <property type="protein sequence ID" value="BDV34786.1"/>
    <property type="molecule type" value="Genomic_DNA"/>
</dbReference>
<gene>
    <name evidence="3" type="ORF">SS37A_23150</name>
</gene>
<dbReference type="Proteomes" id="UP001317629">
    <property type="component" value="Chromosome"/>
</dbReference>
<sequence>MSARYDWGQRVRAATDLVNDGSYPDRALDELLVKNGDLGEIVNIGTHVDTEMVIYLVEFSPQLVIGCLEDEIEPA</sequence>
<evidence type="ECO:0008006" key="5">
    <source>
        <dbReference type="Google" id="ProtNLM"/>
    </source>
</evidence>
<evidence type="ECO:0000256" key="2">
    <source>
        <dbReference type="ARBA" id="ARBA00023231"/>
    </source>
</evidence>
<evidence type="ECO:0000256" key="1">
    <source>
        <dbReference type="ARBA" id="ARBA00008027"/>
    </source>
</evidence>
<organism evidence="3 4">
    <name type="scientific">Methylocystis iwaonis</name>
    <dbReference type="NCBI Taxonomy" id="2885079"/>
    <lineage>
        <taxon>Bacteria</taxon>
        <taxon>Pseudomonadati</taxon>
        <taxon>Pseudomonadota</taxon>
        <taxon>Alphaproteobacteria</taxon>
        <taxon>Hyphomicrobiales</taxon>
        <taxon>Methylocystaceae</taxon>
        <taxon>Methylocystis</taxon>
    </lineage>
</organism>
<proteinExistence type="inferred from homology"/>
<evidence type="ECO:0000313" key="4">
    <source>
        <dbReference type="Proteomes" id="UP001317629"/>
    </source>
</evidence>
<evidence type="ECO:0000313" key="3">
    <source>
        <dbReference type="EMBL" id="BDV34786.1"/>
    </source>
</evidence>
<dbReference type="Pfam" id="PF04319">
    <property type="entry name" value="NifZ"/>
    <property type="match status" value="1"/>
</dbReference>
<keyword evidence="2" id="KW-0535">Nitrogen fixation</keyword>
<accession>A0ABN6VIX3</accession>
<comment type="similarity">
    <text evidence="1">Belongs to the NifZ family.</text>
</comment>
<dbReference type="RefSeq" id="WP_202073352.1">
    <property type="nucleotide sequence ID" value="NZ_AP027142.1"/>
</dbReference>
<protein>
    <recommendedName>
        <fullName evidence="5">Nitrogen fixation protein NifZ</fullName>
    </recommendedName>
</protein>
<name>A0ABN6VIX3_9HYPH</name>